<accession>A0A388JTE7</accession>
<dbReference type="GO" id="GO:0003723">
    <property type="term" value="F:RNA binding"/>
    <property type="evidence" value="ECO:0007669"/>
    <property type="project" value="InterPro"/>
</dbReference>
<dbReference type="InterPro" id="IPR001900">
    <property type="entry name" value="RNase_II/R"/>
</dbReference>
<dbReference type="InterPro" id="IPR012340">
    <property type="entry name" value="NA-bd_OB-fold"/>
</dbReference>
<dbReference type="AlphaFoldDB" id="A0A388JTE7"/>
<evidence type="ECO:0000256" key="2">
    <source>
        <dbReference type="SAM" id="MobiDB-lite"/>
    </source>
</evidence>
<comment type="caution">
    <text evidence="4">The sequence shown here is derived from an EMBL/GenBank/DDBJ whole genome shotgun (WGS) entry which is preliminary data.</text>
</comment>
<dbReference type="InterPro" id="IPR050180">
    <property type="entry name" value="RNR_Ribonuclease"/>
</dbReference>
<dbReference type="SMART" id="SM00955">
    <property type="entry name" value="RNB"/>
    <property type="match status" value="1"/>
</dbReference>
<feature type="domain" description="RNB" evidence="3">
    <location>
        <begin position="1"/>
        <end position="174"/>
    </location>
</feature>
<sequence>MEDDISVVDVWIGRTIIRSSHQMTYAQAQAILDGKELLPDQQLQGGKEEVARVRQDLLILSAVGERFKCRREAEGALELSSAELRFELDDNNTPVRVFTKQELHMNWIVAEMMISANSCVAEKIYRTFPSCALLRRHAPPSSDAFSRLLEGSFGRTEGSVTKLSDGLTWRAWDSITMLPHNVLNGRFSTTDIIADSLADIIRTHLPTSRTSLQDEATPIYVEMGNEEVDMANEEEEDLGLGDKLSPGGEDEEPHPVTESSAAEYSMGATASKEDSRDSDSESSKAQAAVD</sequence>
<dbReference type="OrthoDB" id="2019310at2759"/>
<dbReference type="SUPFAM" id="SSF50249">
    <property type="entry name" value="Nucleic acid-binding proteins"/>
    <property type="match status" value="1"/>
</dbReference>
<proteinExistence type="predicted"/>
<protein>
    <recommendedName>
        <fullName evidence="1">DIS3-like exonuclease 1</fullName>
    </recommendedName>
</protein>
<dbReference type="Pfam" id="PF00773">
    <property type="entry name" value="RNB"/>
    <property type="match status" value="1"/>
</dbReference>
<feature type="compositionally biased region" description="Basic and acidic residues" evidence="2">
    <location>
        <begin position="271"/>
        <end position="282"/>
    </location>
</feature>
<dbReference type="STRING" id="69332.A0A388JTE7"/>
<organism evidence="4 5">
    <name type="scientific">Chara braunii</name>
    <name type="common">Braun's stonewort</name>
    <dbReference type="NCBI Taxonomy" id="69332"/>
    <lineage>
        <taxon>Eukaryota</taxon>
        <taxon>Viridiplantae</taxon>
        <taxon>Streptophyta</taxon>
        <taxon>Charophyceae</taxon>
        <taxon>Charales</taxon>
        <taxon>Characeae</taxon>
        <taxon>Chara</taxon>
    </lineage>
</organism>
<feature type="region of interest" description="Disordered" evidence="2">
    <location>
        <begin position="232"/>
        <end position="290"/>
    </location>
</feature>
<reference evidence="4 5" key="1">
    <citation type="journal article" date="2018" name="Cell">
        <title>The Chara Genome: Secondary Complexity and Implications for Plant Terrestrialization.</title>
        <authorList>
            <person name="Nishiyama T."/>
            <person name="Sakayama H."/>
            <person name="Vries J.D."/>
            <person name="Buschmann H."/>
            <person name="Saint-Marcoux D."/>
            <person name="Ullrich K.K."/>
            <person name="Haas F.B."/>
            <person name="Vanderstraeten L."/>
            <person name="Becker D."/>
            <person name="Lang D."/>
            <person name="Vosolsobe S."/>
            <person name="Rombauts S."/>
            <person name="Wilhelmsson P.K.I."/>
            <person name="Janitza P."/>
            <person name="Kern R."/>
            <person name="Heyl A."/>
            <person name="Rumpler F."/>
            <person name="Villalobos L.I.A.C."/>
            <person name="Clay J.M."/>
            <person name="Skokan R."/>
            <person name="Toyoda A."/>
            <person name="Suzuki Y."/>
            <person name="Kagoshima H."/>
            <person name="Schijlen E."/>
            <person name="Tajeshwar N."/>
            <person name="Catarino B."/>
            <person name="Hetherington A.J."/>
            <person name="Saltykova A."/>
            <person name="Bonnot C."/>
            <person name="Breuninger H."/>
            <person name="Symeonidi A."/>
            <person name="Radhakrishnan G.V."/>
            <person name="Van Nieuwerburgh F."/>
            <person name="Deforce D."/>
            <person name="Chang C."/>
            <person name="Karol K.G."/>
            <person name="Hedrich R."/>
            <person name="Ulvskov P."/>
            <person name="Glockner G."/>
            <person name="Delwiche C.F."/>
            <person name="Petrasek J."/>
            <person name="Van de Peer Y."/>
            <person name="Friml J."/>
            <person name="Beilby M."/>
            <person name="Dolan L."/>
            <person name="Kohara Y."/>
            <person name="Sugano S."/>
            <person name="Fujiyama A."/>
            <person name="Delaux P.-M."/>
            <person name="Quint M."/>
            <person name="TheiBen G."/>
            <person name="Hagemann M."/>
            <person name="Harholt J."/>
            <person name="Dunand C."/>
            <person name="Zachgo S."/>
            <person name="Langdale J."/>
            <person name="Maumus F."/>
            <person name="Straeten D.V.D."/>
            <person name="Gould S.B."/>
            <person name="Rensing S.A."/>
        </authorList>
    </citation>
    <scope>NUCLEOTIDE SEQUENCE [LARGE SCALE GENOMIC DNA]</scope>
    <source>
        <strain evidence="4 5">S276</strain>
    </source>
</reference>
<evidence type="ECO:0000313" key="4">
    <source>
        <dbReference type="EMBL" id="GBG61065.1"/>
    </source>
</evidence>
<dbReference type="EMBL" id="BFEA01000016">
    <property type="protein sequence ID" value="GBG61065.1"/>
    <property type="molecule type" value="Genomic_DNA"/>
</dbReference>
<evidence type="ECO:0000256" key="1">
    <source>
        <dbReference type="ARBA" id="ARBA00016366"/>
    </source>
</evidence>
<gene>
    <name evidence="4" type="ORF">CBR_g18657</name>
</gene>
<dbReference type="PANTHER" id="PTHR23355">
    <property type="entry name" value="RIBONUCLEASE"/>
    <property type="match status" value="1"/>
</dbReference>
<dbReference type="GO" id="GO:0006402">
    <property type="term" value="P:mRNA catabolic process"/>
    <property type="evidence" value="ECO:0007669"/>
    <property type="project" value="TreeGrafter"/>
</dbReference>
<dbReference type="GO" id="GO:0000175">
    <property type="term" value="F:3'-5'-RNA exonuclease activity"/>
    <property type="evidence" value="ECO:0007669"/>
    <property type="project" value="TreeGrafter"/>
</dbReference>
<evidence type="ECO:0000259" key="3">
    <source>
        <dbReference type="SMART" id="SM00955"/>
    </source>
</evidence>
<name>A0A388JTE7_CHABU</name>
<dbReference type="Gramene" id="GBG61065">
    <property type="protein sequence ID" value="GBG61065"/>
    <property type="gene ID" value="CBR_g18657"/>
</dbReference>
<dbReference type="Proteomes" id="UP000265515">
    <property type="component" value="Unassembled WGS sequence"/>
</dbReference>
<dbReference type="PANTHER" id="PTHR23355:SF30">
    <property type="entry name" value="DIS3-LIKE EXONUCLEASE 1"/>
    <property type="match status" value="1"/>
</dbReference>
<keyword evidence="5" id="KW-1185">Reference proteome</keyword>
<evidence type="ECO:0000313" key="5">
    <source>
        <dbReference type="Proteomes" id="UP000265515"/>
    </source>
</evidence>